<dbReference type="InParanoid" id="K3WSE6"/>
<dbReference type="InterPro" id="IPR001251">
    <property type="entry name" value="CRAL-TRIO_dom"/>
</dbReference>
<dbReference type="PROSITE" id="PS50191">
    <property type="entry name" value="CRAL_TRIO"/>
    <property type="match status" value="1"/>
</dbReference>
<evidence type="ECO:0000259" key="1">
    <source>
        <dbReference type="PROSITE" id="PS50191"/>
    </source>
</evidence>
<organism evidence="2 3">
    <name type="scientific">Globisporangium ultimum (strain ATCC 200006 / CBS 805.95 / DAOM BR144)</name>
    <name type="common">Pythium ultimum</name>
    <dbReference type="NCBI Taxonomy" id="431595"/>
    <lineage>
        <taxon>Eukaryota</taxon>
        <taxon>Sar</taxon>
        <taxon>Stramenopiles</taxon>
        <taxon>Oomycota</taxon>
        <taxon>Peronosporomycetes</taxon>
        <taxon>Pythiales</taxon>
        <taxon>Pythiaceae</taxon>
        <taxon>Globisporangium</taxon>
    </lineage>
</organism>
<name>K3WSE6_GLOUD</name>
<dbReference type="EMBL" id="GL376617">
    <property type="status" value="NOT_ANNOTATED_CDS"/>
    <property type="molecule type" value="Genomic_DNA"/>
</dbReference>
<dbReference type="Proteomes" id="UP000019132">
    <property type="component" value="Unassembled WGS sequence"/>
</dbReference>
<dbReference type="SUPFAM" id="SSF52087">
    <property type="entry name" value="CRAL/TRIO domain"/>
    <property type="match status" value="1"/>
</dbReference>
<keyword evidence="3" id="KW-1185">Reference proteome</keyword>
<dbReference type="SMART" id="SM00516">
    <property type="entry name" value="SEC14"/>
    <property type="match status" value="1"/>
</dbReference>
<dbReference type="EnsemblProtists" id="PYU1_T007890">
    <property type="protein sequence ID" value="PYU1_T007890"/>
    <property type="gene ID" value="PYU1_G007874"/>
</dbReference>
<proteinExistence type="predicted"/>
<evidence type="ECO:0000313" key="2">
    <source>
        <dbReference type="EnsemblProtists" id="PYU1_T007890"/>
    </source>
</evidence>
<protein>
    <recommendedName>
        <fullName evidence="1">CRAL-TRIO domain-containing protein</fullName>
    </recommendedName>
</protein>
<dbReference type="OMA" id="RIYRHIC"/>
<dbReference type="PANTHER" id="PTHR45657:SF1">
    <property type="entry name" value="CRAL-TRIO DOMAIN-CONTAINING PROTEIN YKL091C-RELATED"/>
    <property type="match status" value="1"/>
</dbReference>
<accession>K3WSE6</accession>
<dbReference type="InterPro" id="IPR036865">
    <property type="entry name" value="CRAL-TRIO_dom_sf"/>
</dbReference>
<evidence type="ECO:0000313" key="3">
    <source>
        <dbReference type="Proteomes" id="UP000019132"/>
    </source>
</evidence>
<dbReference type="HOGENOM" id="CLU_086528_0_0_1"/>
<dbReference type="AlphaFoldDB" id="K3WSE6"/>
<dbReference type="CDD" id="cd00170">
    <property type="entry name" value="SEC14"/>
    <property type="match status" value="1"/>
</dbReference>
<feature type="domain" description="CRAL-TRIO" evidence="1">
    <location>
        <begin position="78"/>
        <end position="249"/>
    </location>
</feature>
<dbReference type="InterPro" id="IPR051026">
    <property type="entry name" value="PI/PC_transfer"/>
</dbReference>
<sequence length="281" mass="32278">MTANEESAPLTAEDQQFYDVIKATHGDTCTEDFAIRMARAFRSQKKNRMQLTLAEAKRILDWRAAHDAETILTRELDNSKIYFDCWPGQIYGEDKEGHLITVDRIKEINIDAFQKNFSHIDQLLPHRVQYMERIQWEKAAVSKRLGARVYKHICIVDLKGLGMKHVSRSIINYLKPIFDIGQMYYPETLHRLYLINAPFVFYGAWKMIASLIDPETREKIQVFKEGDKFLEAAQSHDIPLESIPVYLGGGHHGRAMNNTFKPSVADTPLPVPMPTVETPVS</sequence>
<reference evidence="3" key="2">
    <citation type="submission" date="2010-04" db="EMBL/GenBank/DDBJ databases">
        <authorList>
            <person name="Buell R."/>
            <person name="Hamilton J."/>
            <person name="Hostetler J."/>
        </authorList>
    </citation>
    <scope>NUCLEOTIDE SEQUENCE [LARGE SCALE GENOMIC DNA]</scope>
    <source>
        <strain evidence="3">DAOM:BR144</strain>
    </source>
</reference>
<reference evidence="3" key="1">
    <citation type="journal article" date="2010" name="Genome Biol.">
        <title>Genome sequence of the necrotrophic plant pathogen Pythium ultimum reveals original pathogenicity mechanisms and effector repertoire.</title>
        <authorList>
            <person name="Levesque C.A."/>
            <person name="Brouwer H."/>
            <person name="Cano L."/>
            <person name="Hamilton J.P."/>
            <person name="Holt C."/>
            <person name="Huitema E."/>
            <person name="Raffaele S."/>
            <person name="Robideau G.P."/>
            <person name="Thines M."/>
            <person name="Win J."/>
            <person name="Zerillo M.M."/>
            <person name="Beakes G.W."/>
            <person name="Boore J.L."/>
            <person name="Busam D."/>
            <person name="Dumas B."/>
            <person name="Ferriera S."/>
            <person name="Fuerstenberg S.I."/>
            <person name="Gachon C.M."/>
            <person name="Gaulin E."/>
            <person name="Govers F."/>
            <person name="Grenville-Briggs L."/>
            <person name="Horner N."/>
            <person name="Hostetler J."/>
            <person name="Jiang R.H."/>
            <person name="Johnson J."/>
            <person name="Krajaejun T."/>
            <person name="Lin H."/>
            <person name="Meijer H.J."/>
            <person name="Moore B."/>
            <person name="Morris P."/>
            <person name="Phuntmart V."/>
            <person name="Puiu D."/>
            <person name="Shetty J."/>
            <person name="Stajich J.E."/>
            <person name="Tripathy S."/>
            <person name="Wawra S."/>
            <person name="van West P."/>
            <person name="Whitty B.R."/>
            <person name="Coutinho P.M."/>
            <person name="Henrissat B."/>
            <person name="Martin F."/>
            <person name="Thomas P.D."/>
            <person name="Tyler B.M."/>
            <person name="De Vries R.P."/>
            <person name="Kamoun S."/>
            <person name="Yandell M."/>
            <person name="Tisserat N."/>
            <person name="Buell C.R."/>
        </authorList>
    </citation>
    <scope>NUCLEOTIDE SEQUENCE</scope>
    <source>
        <strain evidence="3">DAOM:BR144</strain>
    </source>
</reference>
<dbReference type="eggNOG" id="KOG1471">
    <property type="taxonomic scope" value="Eukaryota"/>
</dbReference>
<reference evidence="2" key="3">
    <citation type="submission" date="2015-02" db="UniProtKB">
        <authorList>
            <consortium name="EnsemblProtists"/>
        </authorList>
    </citation>
    <scope>IDENTIFICATION</scope>
    <source>
        <strain evidence="2">DAOM BR144</strain>
    </source>
</reference>
<dbReference type="PANTHER" id="PTHR45657">
    <property type="entry name" value="CRAL-TRIO DOMAIN-CONTAINING PROTEIN YKL091C-RELATED"/>
    <property type="match status" value="1"/>
</dbReference>
<dbReference type="STRING" id="431595.K3WSE6"/>
<dbReference type="VEuPathDB" id="FungiDB:PYU1_G007874"/>
<dbReference type="Gene3D" id="3.40.525.10">
    <property type="entry name" value="CRAL-TRIO lipid binding domain"/>
    <property type="match status" value="1"/>
</dbReference>
<dbReference type="Pfam" id="PF00650">
    <property type="entry name" value="CRAL_TRIO"/>
    <property type="match status" value="1"/>
</dbReference>